<dbReference type="EMBL" id="FOSR01000009">
    <property type="protein sequence ID" value="SFK93413.1"/>
    <property type="molecule type" value="Genomic_DNA"/>
</dbReference>
<feature type="transmembrane region" description="Helical" evidence="1">
    <location>
        <begin position="25"/>
        <end position="43"/>
    </location>
</feature>
<accession>A0A1I4DK00</accession>
<name>A0A1I4DK00_9GAMM</name>
<feature type="transmembrane region" description="Helical" evidence="1">
    <location>
        <begin position="142"/>
        <end position="163"/>
    </location>
</feature>
<dbReference type="AlphaFoldDB" id="A0A1I4DK00"/>
<evidence type="ECO:0000313" key="3">
    <source>
        <dbReference type="Proteomes" id="UP000198725"/>
    </source>
</evidence>
<feature type="transmembrane region" description="Helical" evidence="1">
    <location>
        <begin position="85"/>
        <end position="105"/>
    </location>
</feature>
<proteinExistence type="predicted"/>
<keyword evidence="1" id="KW-0812">Transmembrane</keyword>
<evidence type="ECO:0000256" key="1">
    <source>
        <dbReference type="SAM" id="Phobius"/>
    </source>
</evidence>
<feature type="transmembrane region" description="Helical" evidence="1">
    <location>
        <begin position="55"/>
        <end position="79"/>
    </location>
</feature>
<gene>
    <name evidence="2" type="ORF">SAMN05192579_10984</name>
</gene>
<evidence type="ECO:0000313" key="2">
    <source>
        <dbReference type="EMBL" id="SFK93413.1"/>
    </source>
</evidence>
<evidence type="ECO:0008006" key="4">
    <source>
        <dbReference type="Google" id="ProtNLM"/>
    </source>
</evidence>
<keyword evidence="1" id="KW-0472">Membrane</keyword>
<dbReference type="RefSeq" id="WP_092703970.1">
    <property type="nucleotide sequence ID" value="NZ_FOSR01000009.1"/>
</dbReference>
<dbReference type="InterPro" id="IPR021306">
    <property type="entry name" value="DUF2878"/>
</dbReference>
<reference evidence="3" key="1">
    <citation type="submission" date="2016-10" db="EMBL/GenBank/DDBJ databases">
        <authorList>
            <person name="Varghese N."/>
            <person name="Submissions S."/>
        </authorList>
    </citation>
    <scope>NUCLEOTIDE SEQUENCE [LARGE SCALE GENOMIC DNA]</scope>
    <source>
        <strain evidence="3">MO64</strain>
    </source>
</reference>
<dbReference type="Proteomes" id="UP000198725">
    <property type="component" value="Unassembled WGS sequence"/>
</dbReference>
<keyword evidence="1" id="KW-1133">Transmembrane helix</keyword>
<dbReference type="Pfam" id="PF11086">
    <property type="entry name" value="DUF2878"/>
    <property type="match status" value="1"/>
</dbReference>
<feature type="transmembrane region" description="Helical" evidence="1">
    <location>
        <begin position="112"/>
        <end position="130"/>
    </location>
</feature>
<protein>
    <recommendedName>
        <fullName evidence="4">DUF2878 domain-containing protein</fullName>
    </recommendedName>
</protein>
<sequence length="180" mass="19487">MKFWITLIAYEAAWFISVIGAGRGHTWPALLAVALFAAWRLGVSTARDVELRLMGLAFVLGLVFDGVLVRSGLLVYAAAWPAGIAPAWILALWLAFALTIVPLFGYLQGRPWLAAVFGAIGGPMAYLGAARGWHAVSFTPPAWHALLWLALGWGITLPLLTVLTRRWSQQPNPAVLRSAS</sequence>
<keyword evidence="3" id="KW-1185">Reference proteome</keyword>
<organism evidence="2 3">
    <name type="scientific">Rhodanobacter glycinis</name>
    <dbReference type="NCBI Taxonomy" id="582702"/>
    <lineage>
        <taxon>Bacteria</taxon>
        <taxon>Pseudomonadati</taxon>
        <taxon>Pseudomonadota</taxon>
        <taxon>Gammaproteobacteria</taxon>
        <taxon>Lysobacterales</taxon>
        <taxon>Rhodanobacteraceae</taxon>
        <taxon>Rhodanobacter</taxon>
    </lineage>
</organism>